<evidence type="ECO:0000256" key="2">
    <source>
        <dbReference type="ARBA" id="ARBA00010988"/>
    </source>
</evidence>
<dbReference type="GO" id="GO:0070836">
    <property type="term" value="P:caveola assembly"/>
    <property type="evidence" value="ECO:0007669"/>
    <property type="project" value="InterPro"/>
</dbReference>
<dbReference type="EMBL" id="NEDP02076743">
    <property type="protein sequence ID" value="OWF35035.1"/>
    <property type="molecule type" value="Genomic_DNA"/>
</dbReference>
<evidence type="ECO:0000313" key="9">
    <source>
        <dbReference type="Proteomes" id="UP000242188"/>
    </source>
</evidence>
<comment type="similarity">
    <text evidence="2 6">Belongs to the caveolin family.</text>
</comment>
<dbReference type="PANTHER" id="PTHR10844:SF19">
    <property type="entry name" value="CAVEOLIN-2"/>
    <property type="match status" value="1"/>
</dbReference>
<evidence type="ECO:0000256" key="7">
    <source>
        <dbReference type="SAM" id="Phobius"/>
    </source>
</evidence>
<keyword evidence="5 6" id="KW-0472">Membrane</keyword>
<gene>
    <name evidence="8" type="ORF">KP79_PYT11364</name>
</gene>
<evidence type="ECO:0000256" key="3">
    <source>
        <dbReference type="ARBA" id="ARBA00022475"/>
    </source>
</evidence>
<keyword evidence="7" id="KW-1133">Transmembrane helix</keyword>
<keyword evidence="4 6" id="KW-0333">Golgi apparatus</keyword>
<dbReference type="Proteomes" id="UP000242188">
    <property type="component" value="Unassembled WGS sequence"/>
</dbReference>
<evidence type="ECO:0000256" key="5">
    <source>
        <dbReference type="ARBA" id="ARBA00023136"/>
    </source>
</evidence>
<reference evidence="8 9" key="1">
    <citation type="journal article" date="2017" name="Nat. Ecol. Evol.">
        <title>Scallop genome provides insights into evolution of bilaterian karyotype and development.</title>
        <authorList>
            <person name="Wang S."/>
            <person name="Zhang J."/>
            <person name="Jiao W."/>
            <person name="Li J."/>
            <person name="Xun X."/>
            <person name="Sun Y."/>
            <person name="Guo X."/>
            <person name="Huan P."/>
            <person name="Dong B."/>
            <person name="Zhang L."/>
            <person name="Hu X."/>
            <person name="Sun X."/>
            <person name="Wang J."/>
            <person name="Zhao C."/>
            <person name="Wang Y."/>
            <person name="Wang D."/>
            <person name="Huang X."/>
            <person name="Wang R."/>
            <person name="Lv J."/>
            <person name="Li Y."/>
            <person name="Zhang Z."/>
            <person name="Liu B."/>
            <person name="Lu W."/>
            <person name="Hui Y."/>
            <person name="Liang J."/>
            <person name="Zhou Z."/>
            <person name="Hou R."/>
            <person name="Li X."/>
            <person name="Liu Y."/>
            <person name="Li H."/>
            <person name="Ning X."/>
            <person name="Lin Y."/>
            <person name="Zhao L."/>
            <person name="Xing Q."/>
            <person name="Dou J."/>
            <person name="Li Y."/>
            <person name="Mao J."/>
            <person name="Guo H."/>
            <person name="Dou H."/>
            <person name="Li T."/>
            <person name="Mu C."/>
            <person name="Jiang W."/>
            <person name="Fu Q."/>
            <person name="Fu X."/>
            <person name="Miao Y."/>
            <person name="Liu J."/>
            <person name="Yu Q."/>
            <person name="Li R."/>
            <person name="Liao H."/>
            <person name="Li X."/>
            <person name="Kong Y."/>
            <person name="Jiang Z."/>
            <person name="Chourrout D."/>
            <person name="Li R."/>
            <person name="Bao Z."/>
        </authorList>
    </citation>
    <scope>NUCLEOTIDE SEQUENCE [LARGE SCALE GENOMIC DNA]</scope>
    <source>
        <strain evidence="8 9">PY_sf001</strain>
    </source>
</reference>
<comment type="function">
    <text evidence="6">May act as a scaffolding protein within caveolar membranes. Interacts directly with G-protein alpha subunits and can functionally regulate their activity.</text>
</comment>
<evidence type="ECO:0000313" key="8">
    <source>
        <dbReference type="EMBL" id="OWF35035.1"/>
    </source>
</evidence>
<dbReference type="OrthoDB" id="5917823at2759"/>
<evidence type="ECO:0000256" key="4">
    <source>
        <dbReference type="ARBA" id="ARBA00023034"/>
    </source>
</evidence>
<dbReference type="InterPro" id="IPR001612">
    <property type="entry name" value="Caveolin"/>
</dbReference>
<dbReference type="GO" id="GO:0060090">
    <property type="term" value="F:molecular adaptor activity"/>
    <property type="evidence" value="ECO:0007669"/>
    <property type="project" value="TreeGrafter"/>
</dbReference>
<comment type="subcellular location">
    <subcellularLocation>
        <location evidence="1 6">Cell membrane</location>
        <topology evidence="1 6">Peripheral membrane protein</topology>
    </subcellularLocation>
    <subcellularLocation>
        <location evidence="6">Golgi apparatus membrane</location>
        <topology evidence="6">Peripheral membrane protein</topology>
    </subcellularLocation>
    <subcellularLocation>
        <location evidence="6">Membrane</location>
        <location evidence="6">Caveola</location>
        <topology evidence="6">Peripheral membrane protein</topology>
    </subcellularLocation>
</comment>
<keyword evidence="7" id="KW-0812">Transmembrane</keyword>
<dbReference type="GO" id="GO:0005901">
    <property type="term" value="C:caveola"/>
    <property type="evidence" value="ECO:0007669"/>
    <property type="project" value="UniProtKB-SubCell"/>
</dbReference>
<evidence type="ECO:0000256" key="1">
    <source>
        <dbReference type="ARBA" id="ARBA00004202"/>
    </source>
</evidence>
<dbReference type="GO" id="GO:0000139">
    <property type="term" value="C:Golgi membrane"/>
    <property type="evidence" value="ECO:0007669"/>
    <property type="project" value="UniProtKB-SubCell"/>
</dbReference>
<dbReference type="PANTHER" id="PTHR10844">
    <property type="entry name" value="CAVEOLIN"/>
    <property type="match status" value="1"/>
</dbReference>
<feature type="transmembrane region" description="Helical" evidence="7">
    <location>
        <begin position="60"/>
        <end position="85"/>
    </location>
</feature>
<evidence type="ECO:0000256" key="6">
    <source>
        <dbReference type="RuleBase" id="RU000680"/>
    </source>
</evidence>
<feature type="transmembrane region" description="Helical" evidence="7">
    <location>
        <begin position="105"/>
        <end position="125"/>
    </location>
</feature>
<dbReference type="STRING" id="6573.A0A210PEX4"/>
<name>A0A210PEX4_MIZYE</name>
<keyword evidence="3 6" id="KW-1003">Cell membrane</keyword>
<dbReference type="Pfam" id="PF01146">
    <property type="entry name" value="Caveolin"/>
    <property type="match status" value="1"/>
</dbReference>
<organism evidence="8 9">
    <name type="scientific">Mizuhopecten yessoensis</name>
    <name type="common">Japanese scallop</name>
    <name type="synonym">Patinopecten yessoensis</name>
    <dbReference type="NCBI Taxonomy" id="6573"/>
    <lineage>
        <taxon>Eukaryota</taxon>
        <taxon>Metazoa</taxon>
        <taxon>Spiralia</taxon>
        <taxon>Lophotrochozoa</taxon>
        <taxon>Mollusca</taxon>
        <taxon>Bivalvia</taxon>
        <taxon>Autobranchia</taxon>
        <taxon>Pteriomorphia</taxon>
        <taxon>Pectinida</taxon>
        <taxon>Pectinoidea</taxon>
        <taxon>Pectinidae</taxon>
        <taxon>Mizuhopecten</taxon>
    </lineage>
</organism>
<accession>A0A210PEX4</accession>
<dbReference type="AlphaFoldDB" id="A0A210PEX4"/>
<comment type="caution">
    <text evidence="8">The sequence shown here is derived from an EMBL/GenBank/DDBJ whole genome shotgun (WGS) entry which is preliminary data.</text>
</comment>
<sequence>MAEQEMIVDVVKRDPNEINAAIQTNFEDVLAEPDGTHSFDFIWKYSYVCFNGGKNCCYKFLSTLCGLCMALFWGCEFAVITFEMVWCYTPLLKVYTISMGLQQKFFAVCINCCLAPICQTFGMFFSNINVKNG</sequence>
<protein>
    <recommendedName>
        <fullName evidence="6">Caveolin</fullName>
    </recommendedName>
</protein>
<proteinExistence type="inferred from homology"/>
<keyword evidence="9" id="KW-1185">Reference proteome</keyword>